<sequence>MAIHKTEAVLSGNCPDRADGSINASWGHWAYDDEGAVVIDDVIQMVNIPAGARIIDILVEWPATFAGSSTFDVGDGDDDDRFMAAIANATNAGRLSLFGGFSNTAEIDEAINASGLGYTYSAADTIDITVEGANTATGDIFIMCVLYIVEGGFTDE</sequence>
<name>A0A6H1ZS52_9ZZZZ</name>
<protein>
    <submittedName>
        <fullName evidence="1">Putative structural protein</fullName>
    </submittedName>
</protein>
<dbReference type="EMBL" id="MT144186">
    <property type="protein sequence ID" value="QJA50292.1"/>
    <property type="molecule type" value="Genomic_DNA"/>
</dbReference>
<accession>A0A6H1ZS52</accession>
<evidence type="ECO:0000313" key="3">
    <source>
        <dbReference type="EMBL" id="QJA84974.1"/>
    </source>
</evidence>
<organism evidence="1">
    <name type="scientific">viral metagenome</name>
    <dbReference type="NCBI Taxonomy" id="1070528"/>
    <lineage>
        <taxon>unclassified sequences</taxon>
        <taxon>metagenomes</taxon>
        <taxon>organismal metagenomes</taxon>
    </lineage>
</organism>
<gene>
    <name evidence="2" type="ORF">MM415A01285_0005</name>
    <name evidence="3" type="ORF">MM415B02305_0003</name>
    <name evidence="1" type="ORF">TM448A01694_0006</name>
    <name evidence="4" type="ORF">TM448B00948_0009</name>
</gene>
<evidence type="ECO:0000313" key="1">
    <source>
        <dbReference type="EMBL" id="QJA50292.1"/>
    </source>
</evidence>
<reference evidence="1" key="1">
    <citation type="submission" date="2020-03" db="EMBL/GenBank/DDBJ databases">
        <title>The deep terrestrial virosphere.</title>
        <authorList>
            <person name="Holmfeldt K."/>
            <person name="Nilsson E."/>
            <person name="Simone D."/>
            <person name="Lopez-Fernandez M."/>
            <person name="Wu X."/>
            <person name="de Brujin I."/>
            <person name="Lundin D."/>
            <person name="Andersson A."/>
            <person name="Bertilsson S."/>
            <person name="Dopson M."/>
        </authorList>
    </citation>
    <scope>NUCLEOTIDE SEQUENCE</scope>
    <source>
        <strain evidence="2">MM415A01285</strain>
        <strain evidence="3">MM415B02305</strain>
        <strain evidence="1">TM448A01694</strain>
        <strain evidence="4">TM448B00948</strain>
    </source>
</reference>
<dbReference type="EMBL" id="MT144677">
    <property type="protein sequence ID" value="QJH97199.1"/>
    <property type="molecule type" value="Genomic_DNA"/>
</dbReference>
<evidence type="ECO:0000313" key="2">
    <source>
        <dbReference type="EMBL" id="QJA77535.1"/>
    </source>
</evidence>
<proteinExistence type="predicted"/>
<dbReference type="AlphaFoldDB" id="A0A6H1ZS52"/>
<evidence type="ECO:0000313" key="4">
    <source>
        <dbReference type="EMBL" id="QJH97199.1"/>
    </source>
</evidence>
<dbReference type="EMBL" id="MT142288">
    <property type="protein sequence ID" value="QJA77535.1"/>
    <property type="molecule type" value="Genomic_DNA"/>
</dbReference>
<dbReference type="EMBL" id="MT142545">
    <property type="protein sequence ID" value="QJA84974.1"/>
    <property type="molecule type" value="Genomic_DNA"/>
</dbReference>